<feature type="transmembrane region" description="Helical" evidence="6">
    <location>
        <begin position="116"/>
        <end position="139"/>
    </location>
</feature>
<keyword evidence="3 6" id="KW-0812">Transmembrane</keyword>
<dbReference type="InterPro" id="IPR011577">
    <property type="entry name" value="Cyt_b561_bac/Ni-Hgenase"/>
</dbReference>
<evidence type="ECO:0000259" key="7">
    <source>
        <dbReference type="Pfam" id="PF01292"/>
    </source>
</evidence>
<dbReference type="RefSeq" id="WP_069014546.1">
    <property type="nucleotide sequence ID" value="NZ_LVJW01000003.1"/>
</dbReference>
<evidence type="ECO:0000256" key="4">
    <source>
        <dbReference type="ARBA" id="ARBA00022989"/>
    </source>
</evidence>
<dbReference type="InterPro" id="IPR016174">
    <property type="entry name" value="Di-haem_cyt_TM"/>
</dbReference>
<dbReference type="OrthoDB" id="1117555at2"/>
<evidence type="ECO:0000313" key="8">
    <source>
        <dbReference type="EMBL" id="ODB98014.1"/>
    </source>
</evidence>
<dbReference type="GO" id="GO:0005886">
    <property type="term" value="C:plasma membrane"/>
    <property type="evidence" value="ECO:0007669"/>
    <property type="project" value="UniProtKB-SubCell"/>
</dbReference>
<dbReference type="Proteomes" id="UP000094849">
    <property type="component" value="Unassembled WGS sequence"/>
</dbReference>
<comment type="caution">
    <text evidence="8">The sequence shown here is derived from an EMBL/GenBank/DDBJ whole genome shotgun (WGS) entry which is preliminary data.</text>
</comment>
<keyword evidence="9" id="KW-1185">Reference proteome</keyword>
<protein>
    <submittedName>
        <fullName evidence="8">Cytochrome B</fullName>
    </submittedName>
</protein>
<organism evidence="8 9">
    <name type="scientific">Candidatus Thiodiazotropha endoloripes</name>
    <dbReference type="NCBI Taxonomy" id="1818881"/>
    <lineage>
        <taxon>Bacteria</taxon>
        <taxon>Pseudomonadati</taxon>
        <taxon>Pseudomonadota</taxon>
        <taxon>Gammaproteobacteria</taxon>
        <taxon>Chromatiales</taxon>
        <taxon>Sedimenticolaceae</taxon>
        <taxon>Candidatus Thiodiazotropha</taxon>
    </lineage>
</organism>
<feature type="transmembrane region" description="Helical" evidence="6">
    <location>
        <begin position="47"/>
        <end position="65"/>
    </location>
</feature>
<accession>A0A1E2UUA8</accession>
<dbReference type="Gene3D" id="1.20.950.20">
    <property type="entry name" value="Transmembrane di-heme cytochromes, Chain C"/>
    <property type="match status" value="1"/>
</dbReference>
<comment type="subcellular location">
    <subcellularLocation>
        <location evidence="1">Cell membrane</location>
        <topology evidence="1">Multi-pass membrane protein</topology>
    </subcellularLocation>
</comment>
<dbReference type="EMBL" id="LVJZ01000003">
    <property type="protein sequence ID" value="ODB98014.1"/>
    <property type="molecule type" value="Genomic_DNA"/>
</dbReference>
<dbReference type="InterPro" id="IPR051542">
    <property type="entry name" value="Hydrogenase_cytochrome"/>
</dbReference>
<keyword evidence="5 6" id="KW-0472">Membrane</keyword>
<dbReference type="STRING" id="1818881.A3196_15355"/>
<gene>
    <name evidence="8" type="ORF">A3196_15355</name>
</gene>
<feature type="domain" description="Cytochrome b561 bacterial/Ni-hydrogenase" evidence="7">
    <location>
        <begin position="7"/>
        <end position="194"/>
    </location>
</feature>
<evidence type="ECO:0000256" key="5">
    <source>
        <dbReference type="ARBA" id="ARBA00023136"/>
    </source>
</evidence>
<evidence type="ECO:0000256" key="2">
    <source>
        <dbReference type="ARBA" id="ARBA00022475"/>
    </source>
</evidence>
<evidence type="ECO:0000256" key="6">
    <source>
        <dbReference type="SAM" id="Phobius"/>
    </source>
</evidence>
<dbReference type="PANTHER" id="PTHR30485:SF1">
    <property type="entry name" value="CYTOCHROME YDHU-RELATED"/>
    <property type="match status" value="1"/>
</dbReference>
<sequence length="200" mass="22799">MATIKLYAGFERFWHWSQAALIILMLITGFEIHGTYTLIGWEQAAEIHRIAAWTLIGLWAFAWFWHLTTGEWKQYIPSPMERILAMVKYYAFEIFQGKGHPFHKDRSHKHNPLQRSAYLGLHLFIGPAIWISGLLYLFYGDLGGIGLEWLPLGAIALVHTGAAFLMLTFLVAHLYLTITMSDPVGADVKAMITGYEEVDD</sequence>
<keyword evidence="2" id="KW-1003">Cell membrane</keyword>
<feature type="transmembrane region" description="Helical" evidence="6">
    <location>
        <begin position="21"/>
        <end position="41"/>
    </location>
</feature>
<dbReference type="AlphaFoldDB" id="A0A1E2UUA8"/>
<dbReference type="PANTHER" id="PTHR30485">
    <property type="entry name" value="NI/FE-HYDROGENASE 1 B-TYPE CYTOCHROME SUBUNIT"/>
    <property type="match status" value="1"/>
</dbReference>
<feature type="transmembrane region" description="Helical" evidence="6">
    <location>
        <begin position="151"/>
        <end position="176"/>
    </location>
</feature>
<dbReference type="SUPFAM" id="SSF81342">
    <property type="entry name" value="Transmembrane di-heme cytochromes"/>
    <property type="match status" value="1"/>
</dbReference>
<dbReference type="GO" id="GO:0022904">
    <property type="term" value="P:respiratory electron transport chain"/>
    <property type="evidence" value="ECO:0007669"/>
    <property type="project" value="InterPro"/>
</dbReference>
<dbReference type="Pfam" id="PF01292">
    <property type="entry name" value="Ni_hydr_CYTB"/>
    <property type="match status" value="1"/>
</dbReference>
<evidence type="ECO:0000256" key="3">
    <source>
        <dbReference type="ARBA" id="ARBA00022692"/>
    </source>
</evidence>
<dbReference type="GO" id="GO:0020037">
    <property type="term" value="F:heme binding"/>
    <property type="evidence" value="ECO:0007669"/>
    <property type="project" value="TreeGrafter"/>
</dbReference>
<reference evidence="8 9" key="1">
    <citation type="submission" date="2016-03" db="EMBL/GenBank/DDBJ databases">
        <title>Chemosynthetic sulphur-oxidizing symbionts of marine invertebrate animals are capable of nitrogen fixation.</title>
        <authorList>
            <person name="Petersen J.M."/>
            <person name="Kemper A."/>
            <person name="Gruber-Vodicka H."/>
            <person name="Cardini U."/>
            <person name="Geest Mvander."/>
            <person name="Kleiner M."/>
            <person name="Bulgheresi S."/>
            <person name="Fussmann M."/>
            <person name="Herbold C."/>
            <person name="Seah B.K.B."/>
            <person name="Antony C.Paul."/>
            <person name="Liu D."/>
            <person name="Belitz A."/>
            <person name="Weber M."/>
        </authorList>
    </citation>
    <scope>NUCLEOTIDE SEQUENCE [LARGE SCALE GENOMIC DNA]</scope>
    <source>
        <strain evidence="8">G_D</strain>
    </source>
</reference>
<proteinExistence type="predicted"/>
<evidence type="ECO:0000256" key="1">
    <source>
        <dbReference type="ARBA" id="ARBA00004651"/>
    </source>
</evidence>
<evidence type="ECO:0000313" key="9">
    <source>
        <dbReference type="Proteomes" id="UP000094849"/>
    </source>
</evidence>
<name>A0A1E2UUA8_9GAMM</name>
<dbReference type="GO" id="GO:0009055">
    <property type="term" value="F:electron transfer activity"/>
    <property type="evidence" value="ECO:0007669"/>
    <property type="project" value="InterPro"/>
</dbReference>
<keyword evidence="4 6" id="KW-1133">Transmembrane helix</keyword>